<dbReference type="FunFam" id="3.40.50.300:FF:000199">
    <property type="entry name" value="Origin recognition complex subunit 1"/>
    <property type="match status" value="1"/>
</dbReference>
<dbReference type="InterPro" id="IPR050311">
    <property type="entry name" value="ORC1/CDC6"/>
</dbReference>
<accession>A0A7I5E907</accession>
<name>A0A7I5E907_HAECO</name>
<reference evidence="15" key="1">
    <citation type="submission" date="2020-12" db="UniProtKB">
        <authorList>
            <consortium name="WormBaseParasite"/>
        </authorList>
    </citation>
    <scope>IDENTIFICATION</scope>
    <source>
        <strain evidence="15">MHco3</strain>
    </source>
</reference>
<dbReference type="PANTHER" id="PTHR10763">
    <property type="entry name" value="CELL DIVISION CONTROL PROTEIN 6-RELATED"/>
    <property type="match status" value="1"/>
</dbReference>
<dbReference type="GO" id="GO:0033314">
    <property type="term" value="P:mitotic DNA replication checkpoint signaling"/>
    <property type="evidence" value="ECO:0007669"/>
    <property type="project" value="TreeGrafter"/>
</dbReference>
<evidence type="ECO:0000256" key="5">
    <source>
        <dbReference type="ARBA" id="ARBA00022723"/>
    </source>
</evidence>
<evidence type="ECO:0000256" key="10">
    <source>
        <dbReference type="ARBA" id="ARBA00023242"/>
    </source>
</evidence>
<evidence type="ECO:0000313" key="14">
    <source>
        <dbReference type="Proteomes" id="UP000025227"/>
    </source>
</evidence>
<protein>
    <recommendedName>
        <fullName evidence="3 11">Origin recognition complex subunit 1</fullName>
    </recommendedName>
</protein>
<feature type="region of interest" description="Disordered" evidence="12">
    <location>
        <begin position="1"/>
        <end position="20"/>
    </location>
</feature>
<keyword evidence="5" id="KW-0479">Metal-binding</keyword>
<evidence type="ECO:0000256" key="12">
    <source>
        <dbReference type="SAM" id="MobiDB-lite"/>
    </source>
</evidence>
<dbReference type="SUPFAM" id="SSF52540">
    <property type="entry name" value="P-loop containing nucleoside triphosphate hydrolases"/>
    <property type="match status" value="1"/>
</dbReference>
<dbReference type="InterPro" id="IPR014277">
    <property type="entry name" value="Orc1/Cdc6_arc"/>
</dbReference>
<dbReference type="Gene3D" id="1.10.8.60">
    <property type="match status" value="1"/>
</dbReference>
<dbReference type="WBParaSite" id="HCON_00077340-00001">
    <property type="protein sequence ID" value="HCON_00077340-00001"/>
    <property type="gene ID" value="HCON_00077340"/>
</dbReference>
<dbReference type="GO" id="GO:0046872">
    <property type="term" value="F:metal ion binding"/>
    <property type="evidence" value="ECO:0007669"/>
    <property type="project" value="UniProtKB-KW"/>
</dbReference>
<feature type="domain" description="AAA+ ATPase" evidence="13">
    <location>
        <begin position="380"/>
        <end position="530"/>
    </location>
</feature>
<comment type="function">
    <text evidence="11">Component of the origin recognition complex (ORC) that binds origins of replication. DNA-binding is ATP-dependent, however specific DNA sequences that define origins of replication have not been identified so far. ORC is required to assemble the pre-replication complex necessary to initiate DNA replication.</text>
</comment>
<dbReference type="CDD" id="cd00009">
    <property type="entry name" value="AAA"/>
    <property type="match status" value="1"/>
</dbReference>
<dbReference type="PANTHER" id="PTHR10763:SF23">
    <property type="entry name" value="ORIGIN RECOGNITION COMPLEX SUBUNIT 1"/>
    <property type="match status" value="1"/>
</dbReference>
<comment type="subcellular location">
    <subcellularLocation>
        <location evidence="1 11">Nucleus</location>
    </subcellularLocation>
</comment>
<keyword evidence="9 11" id="KW-0238">DNA-binding</keyword>
<keyword evidence="14" id="KW-1185">Reference proteome</keyword>
<dbReference type="NCBIfam" id="TIGR02928">
    <property type="entry name" value="orc1/cdc6 family replication initiation protein"/>
    <property type="match status" value="1"/>
</dbReference>
<evidence type="ECO:0000256" key="9">
    <source>
        <dbReference type="ARBA" id="ARBA00023125"/>
    </source>
</evidence>
<evidence type="ECO:0000256" key="11">
    <source>
        <dbReference type="RuleBase" id="RU365058"/>
    </source>
</evidence>
<evidence type="ECO:0000256" key="4">
    <source>
        <dbReference type="ARBA" id="ARBA00022705"/>
    </source>
</evidence>
<dbReference type="GO" id="GO:0003688">
    <property type="term" value="F:DNA replication origin binding"/>
    <property type="evidence" value="ECO:0007669"/>
    <property type="project" value="TreeGrafter"/>
</dbReference>
<dbReference type="GO" id="GO:0005524">
    <property type="term" value="F:ATP binding"/>
    <property type="evidence" value="ECO:0007669"/>
    <property type="project" value="UniProtKB-KW"/>
</dbReference>
<dbReference type="OMA" id="HAIEIAI"/>
<dbReference type="InterPro" id="IPR054425">
    <property type="entry name" value="Cdc6_ORC1-like_ATPase_lid"/>
</dbReference>
<feature type="compositionally biased region" description="Acidic residues" evidence="12">
    <location>
        <begin position="265"/>
        <end position="295"/>
    </location>
</feature>
<sequence>MTSRNALRPRQTSTAATVSHTPLKDTRRANSAGRRSLPRTAKILTEIDGYKDQLFSPPKRHALKNEAGAETPATKISKKIAAKLVIRSPESVDENRRPRTPRSAARRLVLNGQQSNAIRRELEVESMEIENDENIPPVGDTVGRRLSRSVRGARNVPTQDRTRTPLRMKIKKFDDVAKICESTVRYRCTPNRLPGSKQVSTDACVMPLKTRLRTVLLNNNGDVTYRTVGPESPWGVKRPPARIIPVSSKLNKPQKTNRDRSFDVGELEESSSGEDYSSEESSESEPSDDDVELMEEPVGKQKRKSVARPTIRFKTFAAFSPDKKSSTVRNPRMAVRKVETLEDFRRRLHTSEVPERMPCREEEAAAVEKFIRNAVSTKGTSSAMYISGVPGTGKTATVVSVVKHLSQNKLCNPFSFVYVNAMEFVEPKKIFIAIYNQITENTKRISADSARRKLNRMFEMSDKHRPPIVILVDELDQLCTKKQELIYDIFNWTATDSARVSVMAIANTLDLPERMLSQRISSRIGAARICFQPYEFQQIECIIRARLKGSVNAIDDGAVQFAARKVAAVTGDLRKAMDLLRRAIEIAIEQGSKKLLVEHVLSATREASSTLLVNFVKGLSKHGLLLFRSAVSLAEKRDDFSFAELHAQYLSFATSLEGIEPLIESVLVSLVGQLCSTKLLIQSSGSHVLRRRIRLGMSYQDAQSAIRIRENANNGNV</sequence>
<evidence type="ECO:0000256" key="7">
    <source>
        <dbReference type="ARBA" id="ARBA00022840"/>
    </source>
</evidence>
<evidence type="ECO:0000256" key="1">
    <source>
        <dbReference type="ARBA" id="ARBA00004123"/>
    </source>
</evidence>
<dbReference type="Pfam" id="PF00004">
    <property type="entry name" value="AAA"/>
    <property type="match status" value="1"/>
</dbReference>
<dbReference type="OrthoDB" id="1926878at2759"/>
<evidence type="ECO:0000256" key="2">
    <source>
        <dbReference type="ARBA" id="ARBA00008398"/>
    </source>
</evidence>
<comment type="subunit">
    <text evidence="11">ORC is composed of six subunits.</text>
</comment>
<dbReference type="SMART" id="SM00382">
    <property type="entry name" value="AAA"/>
    <property type="match status" value="1"/>
</dbReference>
<evidence type="ECO:0000313" key="15">
    <source>
        <dbReference type="WBParaSite" id="HCON_00077340-00001"/>
    </source>
</evidence>
<keyword evidence="6 11" id="KW-0547">Nucleotide-binding</keyword>
<evidence type="ECO:0000256" key="8">
    <source>
        <dbReference type="ARBA" id="ARBA00022842"/>
    </source>
</evidence>
<dbReference type="Pfam" id="PF22606">
    <property type="entry name" value="Cdc6-ORC-like_ATPase_lid"/>
    <property type="match status" value="1"/>
</dbReference>
<evidence type="ECO:0000259" key="13">
    <source>
        <dbReference type="SMART" id="SM00382"/>
    </source>
</evidence>
<dbReference type="Gene3D" id="3.40.50.300">
    <property type="entry name" value="P-loop containing nucleotide triphosphate hydrolases"/>
    <property type="match status" value="1"/>
</dbReference>
<keyword evidence="8" id="KW-0460">Magnesium</keyword>
<dbReference type="InterPro" id="IPR003593">
    <property type="entry name" value="AAA+_ATPase"/>
</dbReference>
<comment type="similarity">
    <text evidence="2 11">Belongs to the ORC1 family.</text>
</comment>
<dbReference type="Pfam" id="PF09079">
    <property type="entry name" value="WHD_Cdc6"/>
    <property type="match status" value="1"/>
</dbReference>
<proteinExistence type="inferred from homology"/>
<dbReference type="Proteomes" id="UP000025227">
    <property type="component" value="Unplaced"/>
</dbReference>
<dbReference type="GO" id="GO:0016887">
    <property type="term" value="F:ATP hydrolysis activity"/>
    <property type="evidence" value="ECO:0007669"/>
    <property type="project" value="InterPro"/>
</dbReference>
<evidence type="ECO:0000256" key="6">
    <source>
        <dbReference type="ARBA" id="ARBA00022741"/>
    </source>
</evidence>
<dbReference type="GO" id="GO:0005664">
    <property type="term" value="C:nuclear origin of replication recognition complex"/>
    <property type="evidence" value="ECO:0007669"/>
    <property type="project" value="TreeGrafter"/>
</dbReference>
<evidence type="ECO:0000256" key="3">
    <source>
        <dbReference type="ARBA" id="ARBA00019081"/>
    </source>
</evidence>
<dbReference type="InterPro" id="IPR003959">
    <property type="entry name" value="ATPase_AAA_core"/>
</dbReference>
<dbReference type="InterPro" id="IPR015163">
    <property type="entry name" value="Cdc6_C"/>
</dbReference>
<organism evidence="14 15">
    <name type="scientific">Haemonchus contortus</name>
    <name type="common">Barber pole worm</name>
    <dbReference type="NCBI Taxonomy" id="6289"/>
    <lineage>
        <taxon>Eukaryota</taxon>
        <taxon>Metazoa</taxon>
        <taxon>Ecdysozoa</taxon>
        <taxon>Nematoda</taxon>
        <taxon>Chromadorea</taxon>
        <taxon>Rhabditida</taxon>
        <taxon>Rhabditina</taxon>
        <taxon>Rhabditomorpha</taxon>
        <taxon>Strongyloidea</taxon>
        <taxon>Trichostrongylidae</taxon>
        <taxon>Haemonchus</taxon>
    </lineage>
</organism>
<keyword evidence="10 11" id="KW-0539">Nucleus</keyword>
<keyword evidence="4 11" id="KW-0235">DNA replication</keyword>
<feature type="region of interest" description="Disordered" evidence="12">
    <location>
        <begin position="245"/>
        <end position="306"/>
    </location>
</feature>
<dbReference type="InterPro" id="IPR027417">
    <property type="entry name" value="P-loop_NTPase"/>
</dbReference>
<dbReference type="GO" id="GO:0006270">
    <property type="term" value="P:DNA replication initiation"/>
    <property type="evidence" value="ECO:0007669"/>
    <property type="project" value="TreeGrafter"/>
</dbReference>
<dbReference type="AlphaFoldDB" id="A0A7I5E907"/>
<keyword evidence="7 11" id="KW-0067">ATP-binding</keyword>